<dbReference type="Proteomes" id="UP001596104">
    <property type="component" value="Unassembled WGS sequence"/>
</dbReference>
<dbReference type="EMBL" id="JBHSLV010000009">
    <property type="protein sequence ID" value="MFC5392314.1"/>
    <property type="molecule type" value="Genomic_DNA"/>
</dbReference>
<organism evidence="1 2">
    <name type="scientific">Bosea vestrisii</name>
    <dbReference type="NCBI Taxonomy" id="151416"/>
    <lineage>
        <taxon>Bacteria</taxon>
        <taxon>Pseudomonadati</taxon>
        <taxon>Pseudomonadota</taxon>
        <taxon>Alphaproteobacteria</taxon>
        <taxon>Hyphomicrobiales</taxon>
        <taxon>Boseaceae</taxon>
        <taxon>Bosea</taxon>
    </lineage>
</organism>
<reference evidence="2" key="1">
    <citation type="journal article" date="2019" name="Int. J. Syst. Evol. Microbiol.">
        <title>The Global Catalogue of Microorganisms (GCM) 10K type strain sequencing project: providing services to taxonomists for standard genome sequencing and annotation.</title>
        <authorList>
            <consortium name="The Broad Institute Genomics Platform"/>
            <consortium name="The Broad Institute Genome Sequencing Center for Infectious Disease"/>
            <person name="Wu L."/>
            <person name="Ma J."/>
        </authorList>
    </citation>
    <scope>NUCLEOTIDE SEQUENCE [LARGE SCALE GENOMIC DNA]</scope>
    <source>
        <strain evidence="2">CGMCC 1.16326</strain>
    </source>
</reference>
<name>A0ABW0HAK3_9HYPH</name>
<dbReference type="RefSeq" id="WP_377007056.1">
    <property type="nucleotide sequence ID" value="NZ_JBHSLV010000009.1"/>
</dbReference>
<evidence type="ECO:0000313" key="1">
    <source>
        <dbReference type="EMBL" id="MFC5392314.1"/>
    </source>
</evidence>
<protein>
    <submittedName>
        <fullName evidence="1">Uncharacterized protein</fullName>
    </submittedName>
</protein>
<keyword evidence="2" id="KW-1185">Reference proteome</keyword>
<proteinExistence type="predicted"/>
<sequence>MAIAALAATAGVLDAKAQPLTLEALSGYSIVSRHEEILDFPNGRSVRQVWNDRVYFSTKGRIFHKFNLDSDHAASGRALEMIGGEQGKLGTFRWGGDGITRQWRNPRGGVGHQSFHITGRGGIYACRLSLERVGMMLTARPISQRCTIVKGNALEAG</sequence>
<gene>
    <name evidence="1" type="ORF">ACFPPC_06610</name>
</gene>
<accession>A0ABW0HAK3</accession>
<comment type="caution">
    <text evidence="1">The sequence shown here is derived from an EMBL/GenBank/DDBJ whole genome shotgun (WGS) entry which is preliminary data.</text>
</comment>
<evidence type="ECO:0000313" key="2">
    <source>
        <dbReference type="Proteomes" id="UP001596104"/>
    </source>
</evidence>